<proteinExistence type="predicted"/>
<evidence type="ECO:0000313" key="2">
    <source>
        <dbReference type="EMBL" id="KAF7287003.1"/>
    </source>
</evidence>
<dbReference type="Proteomes" id="UP000625711">
    <property type="component" value="Unassembled WGS sequence"/>
</dbReference>
<gene>
    <name evidence="2" type="ORF">GWI33_002842</name>
</gene>
<keyword evidence="3" id="KW-1185">Reference proteome</keyword>
<dbReference type="EMBL" id="JAACXV010000017">
    <property type="protein sequence ID" value="KAF7287003.1"/>
    <property type="molecule type" value="Genomic_DNA"/>
</dbReference>
<name>A0A834IZI5_RHYFE</name>
<feature type="region of interest" description="Disordered" evidence="1">
    <location>
        <begin position="44"/>
        <end position="92"/>
    </location>
</feature>
<comment type="caution">
    <text evidence="2">The sequence shown here is derived from an EMBL/GenBank/DDBJ whole genome shotgun (WGS) entry which is preliminary data.</text>
</comment>
<reference evidence="2" key="1">
    <citation type="submission" date="2020-08" db="EMBL/GenBank/DDBJ databases">
        <title>Genome sequencing and assembly of the red palm weevil Rhynchophorus ferrugineus.</title>
        <authorList>
            <person name="Dias G.B."/>
            <person name="Bergman C.M."/>
            <person name="Manee M."/>
        </authorList>
    </citation>
    <scope>NUCLEOTIDE SEQUENCE</scope>
    <source>
        <strain evidence="2">AA-2017</strain>
        <tissue evidence="2">Whole larva</tissue>
    </source>
</reference>
<evidence type="ECO:0000256" key="1">
    <source>
        <dbReference type="SAM" id="MobiDB-lite"/>
    </source>
</evidence>
<feature type="compositionally biased region" description="Polar residues" evidence="1">
    <location>
        <begin position="72"/>
        <end position="81"/>
    </location>
</feature>
<feature type="compositionally biased region" description="Basic and acidic residues" evidence="1">
    <location>
        <begin position="54"/>
        <end position="66"/>
    </location>
</feature>
<sequence>MAISVNGRETSRHCCEWRGVEDETGRDEKGRDVATTLLRSTKWGAGRTTVGAEVPERSTRVREGRAHKPPGVSSSPIQSSIERPASRRVFSD</sequence>
<evidence type="ECO:0000313" key="3">
    <source>
        <dbReference type="Proteomes" id="UP000625711"/>
    </source>
</evidence>
<organism evidence="2 3">
    <name type="scientific">Rhynchophorus ferrugineus</name>
    <name type="common">Red palm weevil</name>
    <name type="synonym">Curculio ferrugineus</name>
    <dbReference type="NCBI Taxonomy" id="354439"/>
    <lineage>
        <taxon>Eukaryota</taxon>
        <taxon>Metazoa</taxon>
        <taxon>Ecdysozoa</taxon>
        <taxon>Arthropoda</taxon>
        <taxon>Hexapoda</taxon>
        <taxon>Insecta</taxon>
        <taxon>Pterygota</taxon>
        <taxon>Neoptera</taxon>
        <taxon>Endopterygota</taxon>
        <taxon>Coleoptera</taxon>
        <taxon>Polyphaga</taxon>
        <taxon>Cucujiformia</taxon>
        <taxon>Curculionidae</taxon>
        <taxon>Dryophthorinae</taxon>
        <taxon>Rhynchophorus</taxon>
    </lineage>
</organism>
<dbReference type="AlphaFoldDB" id="A0A834IZI5"/>
<accession>A0A834IZI5</accession>
<protein>
    <submittedName>
        <fullName evidence="2">Uncharacterized protein</fullName>
    </submittedName>
</protein>